<proteinExistence type="predicted"/>
<evidence type="ECO:0000313" key="2">
    <source>
        <dbReference type="EMBL" id="PQM31007.1"/>
    </source>
</evidence>
<gene>
    <name evidence="2" type="ORF">SMSRO_SF008030</name>
</gene>
<reference evidence="2 3" key="1">
    <citation type="journal article" date="2015" name="MBio">
        <title>Genome sequence of the Drosophila melanogaster male-killing Spiroplasma strain MSRO endosymbiont.</title>
        <authorList>
            <person name="Paredes J.C."/>
            <person name="Herren J.K."/>
            <person name="Schupfer F."/>
            <person name="Marin R."/>
            <person name="Claverol S."/>
            <person name="Kuo C.H."/>
            <person name="Lemaitre B."/>
            <person name="Beven L."/>
        </authorList>
    </citation>
    <scope>NUCLEOTIDE SEQUENCE [LARGE SCALE GENOMIC DNA]</scope>
    <source>
        <strain evidence="2 3">MSRO</strain>
    </source>
</reference>
<feature type="signal peptide" evidence="1">
    <location>
        <begin position="1"/>
        <end position="23"/>
    </location>
</feature>
<dbReference type="InterPro" id="IPR054816">
    <property type="entry name" value="Lipoprotein_mollicutes-type_CS"/>
</dbReference>
<accession>A0A2P6FC20</accession>
<keyword evidence="1" id="KW-0732">Signal</keyword>
<dbReference type="PROSITE" id="PS51257">
    <property type="entry name" value="PROKAR_LIPOPROTEIN"/>
    <property type="match status" value="1"/>
</dbReference>
<dbReference type="RefSeq" id="WP_040093153.1">
    <property type="nucleotide sequence ID" value="NZ_CM020866.1"/>
</dbReference>
<protein>
    <recommendedName>
        <fullName evidence="4">Lipoprotein</fullName>
    </recommendedName>
</protein>
<comment type="caution">
    <text evidence="2">The sequence shown here is derived from an EMBL/GenBank/DDBJ whole genome shotgun (WGS) entry which is preliminary data.</text>
</comment>
<feature type="chain" id="PRO_5015168720" description="Lipoprotein" evidence="1">
    <location>
        <begin position="24"/>
        <end position="566"/>
    </location>
</feature>
<dbReference type="EMBL" id="JTLV02000001">
    <property type="protein sequence ID" value="PQM31007.1"/>
    <property type="molecule type" value="Genomic_DNA"/>
</dbReference>
<keyword evidence="3" id="KW-1185">Reference proteome</keyword>
<dbReference type="AlphaFoldDB" id="A0A2P6FC20"/>
<evidence type="ECO:0000256" key="1">
    <source>
        <dbReference type="SAM" id="SignalP"/>
    </source>
</evidence>
<dbReference type="NCBIfam" id="NF038029">
    <property type="entry name" value="LP_plasma"/>
    <property type="match status" value="1"/>
</dbReference>
<organism evidence="2 3">
    <name type="scientific">Spiroplasma poulsonii</name>
    <dbReference type="NCBI Taxonomy" id="2138"/>
    <lineage>
        <taxon>Bacteria</taxon>
        <taxon>Bacillati</taxon>
        <taxon>Mycoplasmatota</taxon>
        <taxon>Mollicutes</taxon>
        <taxon>Entomoplasmatales</taxon>
        <taxon>Spiroplasmataceae</taxon>
        <taxon>Spiroplasma</taxon>
    </lineage>
</organism>
<name>A0A2P6FC20_9MOLU</name>
<evidence type="ECO:0000313" key="3">
    <source>
        <dbReference type="Proteomes" id="UP000031565"/>
    </source>
</evidence>
<dbReference type="OrthoDB" id="388795at2"/>
<sequence length="566" mass="62481">MKRILALLGAISLVGTSAVSVVACGHPQDQNVSVDEIKKQLEQYTDTPFFASSSEITNDKLASELASKITVGSYKLVVKADPTFVQPKISDGNALSAATINEFKTQLALTAAEGKLVVNNGSAIVSLEKKSTELFSVKIKWSTNELLFLASTINKINDVGDTTQNIKFPLPPIMPELYINIADLYSYLGLIELPAELINSIDLSQINTPDFVTKFNDVLKKISDRLSVLGLGLGDFLTKDLSFSFKVVKPTKENKTDITIKGTGTVNDLLHNIAPDVIALLQWYLKEGKERIGTTHNTVLPLIQYLLSPVNKNVQENIKTEFGETNWFYENTATNFDSLMFHLLSGYKGEPTKADNQYIFKVVGKVVMNVVLEVAIELDDVFDQSLVGNKGHPSSFTKTFVFLHLNPTLLIASILNVFSQNEGKGIDAVGKSILQPKTWKGINSLIQENIPAINVYLGPSIMNFAGPTILRNLGLSNTEIDNNNITMTAGTVKLSLKNKNNQWEDFKATFKEGDKQPDLTQILNATDIKISFMNVKFKVTPKNNDKIAYETNGNINFDLWLSDLMN</sequence>
<evidence type="ECO:0008006" key="4">
    <source>
        <dbReference type="Google" id="ProtNLM"/>
    </source>
</evidence>
<dbReference type="Proteomes" id="UP000031565">
    <property type="component" value="Unassembled WGS sequence"/>
</dbReference>